<evidence type="ECO:0000313" key="2">
    <source>
        <dbReference type="Proteomes" id="UP000812013"/>
    </source>
</evidence>
<accession>A0ABS6Z4A7</accession>
<dbReference type="RefSeq" id="WP_219665539.1">
    <property type="nucleotide sequence ID" value="NZ_WTFF01000027.1"/>
</dbReference>
<proteinExistence type="predicted"/>
<dbReference type="Proteomes" id="UP000812013">
    <property type="component" value="Unassembled WGS sequence"/>
</dbReference>
<name>A0ABS6Z4A7_9ACTN</name>
<reference evidence="1 2" key="1">
    <citation type="submission" date="2019-12" db="EMBL/GenBank/DDBJ databases">
        <title>Genome sequence of Streptomyces bambusae.</title>
        <authorList>
            <person name="Bansal K."/>
            <person name="Choksket S."/>
            <person name="Korpole S."/>
            <person name="Patil P.B."/>
        </authorList>
    </citation>
    <scope>NUCLEOTIDE SEQUENCE [LARGE SCALE GENOMIC DNA]</scope>
    <source>
        <strain evidence="1 2">SK60</strain>
    </source>
</reference>
<dbReference type="EMBL" id="WTFF01000027">
    <property type="protein sequence ID" value="MBW5481596.1"/>
    <property type="molecule type" value="Genomic_DNA"/>
</dbReference>
<gene>
    <name evidence="1" type="ORF">GPJ59_06775</name>
</gene>
<protein>
    <submittedName>
        <fullName evidence="1">Uncharacterized protein</fullName>
    </submittedName>
</protein>
<comment type="caution">
    <text evidence="1">The sequence shown here is derived from an EMBL/GenBank/DDBJ whole genome shotgun (WGS) entry which is preliminary data.</text>
</comment>
<sequence>MSRRRSLAQMKAEAANLAVTGLGLEVQPSPAHLGGVCRAMTVPCPFCLRPGAIQRRFGSTLVYCAPCQAGVGIVHDPVHCWKRL</sequence>
<organism evidence="1 2">
    <name type="scientific">Streptomyces bambusae</name>
    <dbReference type="NCBI Taxonomy" id="1550616"/>
    <lineage>
        <taxon>Bacteria</taxon>
        <taxon>Bacillati</taxon>
        <taxon>Actinomycetota</taxon>
        <taxon>Actinomycetes</taxon>
        <taxon>Kitasatosporales</taxon>
        <taxon>Streptomycetaceae</taxon>
        <taxon>Streptomyces</taxon>
    </lineage>
</organism>
<keyword evidence="2" id="KW-1185">Reference proteome</keyword>
<evidence type="ECO:0000313" key="1">
    <source>
        <dbReference type="EMBL" id="MBW5481596.1"/>
    </source>
</evidence>